<dbReference type="SUPFAM" id="SSF46785">
    <property type="entry name" value="Winged helix' DNA-binding domain"/>
    <property type="match status" value="1"/>
</dbReference>
<dbReference type="PANTHER" id="PTHR30126">
    <property type="entry name" value="HTH-TYPE TRANSCRIPTIONAL REGULATOR"/>
    <property type="match status" value="1"/>
</dbReference>
<gene>
    <name evidence="6" type="ORF">GRH90_10750</name>
</gene>
<dbReference type="InterPro" id="IPR005119">
    <property type="entry name" value="LysR_subst-bd"/>
</dbReference>
<evidence type="ECO:0000256" key="3">
    <source>
        <dbReference type="ARBA" id="ARBA00023125"/>
    </source>
</evidence>
<keyword evidence="4" id="KW-0804">Transcription</keyword>
<dbReference type="SUPFAM" id="SSF53850">
    <property type="entry name" value="Periplasmic binding protein-like II"/>
    <property type="match status" value="1"/>
</dbReference>
<dbReference type="PROSITE" id="PS50931">
    <property type="entry name" value="HTH_LYSR"/>
    <property type="match status" value="1"/>
</dbReference>
<evidence type="ECO:0000259" key="5">
    <source>
        <dbReference type="PROSITE" id="PS50931"/>
    </source>
</evidence>
<dbReference type="Pfam" id="PF03466">
    <property type="entry name" value="LysR_substrate"/>
    <property type="match status" value="1"/>
</dbReference>
<evidence type="ECO:0000256" key="2">
    <source>
        <dbReference type="ARBA" id="ARBA00023015"/>
    </source>
</evidence>
<dbReference type="EMBL" id="WUBS01000007">
    <property type="protein sequence ID" value="NDL63224.1"/>
    <property type="molecule type" value="Genomic_DNA"/>
</dbReference>
<dbReference type="RefSeq" id="WP_162365953.1">
    <property type="nucleotide sequence ID" value="NZ_WUBS01000007.1"/>
</dbReference>
<dbReference type="Gene3D" id="1.10.10.10">
    <property type="entry name" value="Winged helix-like DNA-binding domain superfamily/Winged helix DNA-binding domain"/>
    <property type="match status" value="1"/>
</dbReference>
<dbReference type="Proteomes" id="UP000461443">
    <property type="component" value="Unassembled WGS sequence"/>
</dbReference>
<organism evidence="6 7">
    <name type="scientific">Acerihabitans arboris</name>
    <dbReference type="NCBI Taxonomy" id="2691583"/>
    <lineage>
        <taxon>Bacteria</taxon>
        <taxon>Pseudomonadati</taxon>
        <taxon>Pseudomonadota</taxon>
        <taxon>Gammaproteobacteria</taxon>
        <taxon>Enterobacterales</taxon>
        <taxon>Pectobacteriaceae</taxon>
        <taxon>Acerihabitans</taxon>
    </lineage>
</organism>
<dbReference type="Gene3D" id="3.40.190.10">
    <property type="entry name" value="Periplasmic binding protein-like II"/>
    <property type="match status" value="2"/>
</dbReference>
<keyword evidence="3" id="KW-0238">DNA-binding</keyword>
<proteinExistence type="inferred from homology"/>
<evidence type="ECO:0000313" key="7">
    <source>
        <dbReference type="Proteomes" id="UP000461443"/>
    </source>
</evidence>
<dbReference type="GO" id="GO:0000976">
    <property type="term" value="F:transcription cis-regulatory region binding"/>
    <property type="evidence" value="ECO:0007669"/>
    <property type="project" value="TreeGrafter"/>
</dbReference>
<dbReference type="InterPro" id="IPR000847">
    <property type="entry name" value="LysR_HTH_N"/>
</dbReference>
<reference evidence="6 7" key="2">
    <citation type="submission" date="2020-02" db="EMBL/GenBank/DDBJ databases">
        <title>The new genus of Enterobacteriales.</title>
        <authorList>
            <person name="Kim I.S."/>
        </authorList>
    </citation>
    <scope>NUCLEOTIDE SEQUENCE [LARGE SCALE GENOMIC DNA]</scope>
    <source>
        <strain evidence="6 7">SAP-6</strain>
    </source>
</reference>
<sequence length="305" mass="34588">MSIGKLPNLRLLHIFTSVAKHQGFARAQQELNLTVSAISNYMSELEEKLGFVLCQRGRGGFSLTAKGEAFLQQSLQLLENLDDFENYACALKGDQAGTLRLGIIDSTVTDPMLSIADSIGRFSEHFPAVHLNLLIRSPHALIQGIQDNELDLAVGNFPMSGSNVISHALYREQHWLYCSDSHELFREHPIGVDRIAQMRMVSRSYWNSLELGKRGFKQSIATVDSMEAQLILILSGKYIGYLPEHYALPWVRDRRLRALLPTEYGYQAPFSLIFRRGRSKEILIRTMRDLLRAASRLRKNRTLAL</sequence>
<name>A0A845SJT4_9GAMM</name>
<dbReference type="PANTHER" id="PTHR30126:SF98">
    <property type="entry name" value="HTH-TYPE TRANSCRIPTIONAL ACTIVATOR BAUR"/>
    <property type="match status" value="1"/>
</dbReference>
<keyword evidence="2" id="KW-0805">Transcription regulation</keyword>
<feature type="domain" description="HTH lysR-type" evidence="5">
    <location>
        <begin position="7"/>
        <end position="64"/>
    </location>
</feature>
<accession>A0A845SJT4</accession>
<comment type="similarity">
    <text evidence="1">Belongs to the LysR transcriptional regulatory family.</text>
</comment>
<dbReference type="Pfam" id="PF00126">
    <property type="entry name" value="HTH_1"/>
    <property type="match status" value="1"/>
</dbReference>
<dbReference type="InterPro" id="IPR036390">
    <property type="entry name" value="WH_DNA-bd_sf"/>
</dbReference>
<evidence type="ECO:0000313" key="6">
    <source>
        <dbReference type="EMBL" id="NDL63224.1"/>
    </source>
</evidence>
<evidence type="ECO:0000256" key="4">
    <source>
        <dbReference type="ARBA" id="ARBA00023163"/>
    </source>
</evidence>
<dbReference type="GO" id="GO:0003700">
    <property type="term" value="F:DNA-binding transcription factor activity"/>
    <property type="evidence" value="ECO:0007669"/>
    <property type="project" value="InterPro"/>
</dbReference>
<reference evidence="6 7" key="1">
    <citation type="submission" date="2019-12" db="EMBL/GenBank/DDBJ databases">
        <authorList>
            <person name="Lee S.D."/>
        </authorList>
    </citation>
    <scope>NUCLEOTIDE SEQUENCE [LARGE SCALE GENOMIC DNA]</scope>
    <source>
        <strain evidence="6 7">SAP-6</strain>
    </source>
</reference>
<comment type="caution">
    <text evidence="6">The sequence shown here is derived from an EMBL/GenBank/DDBJ whole genome shotgun (WGS) entry which is preliminary data.</text>
</comment>
<dbReference type="InterPro" id="IPR036388">
    <property type="entry name" value="WH-like_DNA-bd_sf"/>
</dbReference>
<protein>
    <submittedName>
        <fullName evidence="6">LysR family transcriptional regulator</fullName>
    </submittedName>
</protein>
<keyword evidence="7" id="KW-1185">Reference proteome</keyword>
<dbReference type="CDD" id="cd05466">
    <property type="entry name" value="PBP2_LTTR_substrate"/>
    <property type="match status" value="1"/>
</dbReference>
<dbReference type="AlphaFoldDB" id="A0A845SJT4"/>
<evidence type="ECO:0000256" key="1">
    <source>
        <dbReference type="ARBA" id="ARBA00009437"/>
    </source>
</evidence>